<reference evidence="1" key="2">
    <citation type="submission" date="2021-08" db="EMBL/GenBank/DDBJ databases">
        <authorList>
            <person name="Tani A."/>
            <person name="Ola A."/>
            <person name="Ogura Y."/>
            <person name="Katsura K."/>
            <person name="Hayashi T."/>
        </authorList>
    </citation>
    <scope>NUCLEOTIDE SEQUENCE</scope>
    <source>
        <strain evidence="1">DSM 19015</strain>
    </source>
</reference>
<reference evidence="1" key="1">
    <citation type="journal article" date="2021" name="Front. Microbiol.">
        <title>Comprehensive Comparative Genomics and Phenotyping of Methylobacterium Species.</title>
        <authorList>
            <person name="Alessa O."/>
            <person name="Ogura Y."/>
            <person name="Fujitani Y."/>
            <person name="Takami H."/>
            <person name="Hayashi T."/>
            <person name="Sahin N."/>
            <person name="Tani A."/>
        </authorList>
    </citation>
    <scope>NUCLEOTIDE SEQUENCE</scope>
    <source>
        <strain evidence="1">DSM 19015</strain>
    </source>
</reference>
<protein>
    <recommendedName>
        <fullName evidence="3">WbqC-like protein</fullName>
    </recommendedName>
</protein>
<organism evidence="1 2">
    <name type="scientific">Methylobacterium iners</name>
    <dbReference type="NCBI Taxonomy" id="418707"/>
    <lineage>
        <taxon>Bacteria</taxon>
        <taxon>Pseudomonadati</taxon>
        <taxon>Pseudomonadota</taxon>
        <taxon>Alphaproteobacteria</taxon>
        <taxon>Hyphomicrobiales</taxon>
        <taxon>Methylobacteriaceae</taxon>
        <taxon>Methylobacterium</taxon>
    </lineage>
</organism>
<evidence type="ECO:0008006" key="3">
    <source>
        <dbReference type="Google" id="ProtNLM"/>
    </source>
</evidence>
<keyword evidence="2" id="KW-1185">Reference proteome</keyword>
<dbReference type="EMBL" id="BPQP01000055">
    <property type="protein sequence ID" value="GJD96132.1"/>
    <property type="molecule type" value="Genomic_DNA"/>
</dbReference>
<dbReference type="Pfam" id="PF08889">
    <property type="entry name" value="WbqC"/>
    <property type="match status" value="1"/>
</dbReference>
<sequence length="259" mass="29332">MKVAIMQPYLLPYIGYFQLIAAVDQFVVYDTVKYTKKGWINRNRLLRDGDVFVFTLPIEKDSDSLDIRERRVAASFAPDQLCRQIAQAYRRAPHFVETMPLVEATLKYEAHTLFDHLRHALVRTCAHLQIDTPIRIASEVEGETVLRRQDRVLDICQRLGASTYINPIGGTALYEPAAFAQHGIALRFLRARPFAYAQFGHPFVPWLSIVDVMMFNPRSTLLTMLQDGYDLIEGEEDPCPVGASLDASSIPERFATAPG</sequence>
<gene>
    <name evidence="1" type="ORF">OCOJLMKI_3350</name>
</gene>
<comment type="caution">
    <text evidence="1">The sequence shown here is derived from an EMBL/GenBank/DDBJ whole genome shotgun (WGS) entry which is preliminary data.</text>
</comment>
<evidence type="ECO:0000313" key="2">
    <source>
        <dbReference type="Proteomes" id="UP001055125"/>
    </source>
</evidence>
<evidence type="ECO:0000313" key="1">
    <source>
        <dbReference type="EMBL" id="GJD96132.1"/>
    </source>
</evidence>
<accession>A0ABQ4S2Y0</accession>
<dbReference type="InterPro" id="IPR014985">
    <property type="entry name" value="WbqC"/>
</dbReference>
<proteinExistence type="predicted"/>
<dbReference type="Proteomes" id="UP001055125">
    <property type="component" value="Unassembled WGS sequence"/>
</dbReference>
<name>A0ABQ4S2Y0_9HYPH</name>
<dbReference type="RefSeq" id="WP_238245250.1">
    <property type="nucleotide sequence ID" value="NZ_BPQP01000055.1"/>
</dbReference>